<dbReference type="InterPro" id="IPR001602">
    <property type="entry name" value="UPF0047_YjbQ-like"/>
</dbReference>
<dbReference type="AlphaFoldDB" id="L9Y7W0"/>
<comment type="caution">
    <text evidence="2">The sequence shown here is derived from an EMBL/GenBank/DDBJ whole genome shotgun (WGS) entry which is preliminary data.</text>
</comment>
<comment type="similarity">
    <text evidence="1">Belongs to the UPF0047 family.</text>
</comment>
<dbReference type="STRING" id="1227496.C489_04182"/>
<dbReference type="Pfam" id="PF01894">
    <property type="entry name" value="YjbQ"/>
    <property type="match status" value="1"/>
</dbReference>
<dbReference type="SUPFAM" id="SSF111038">
    <property type="entry name" value="YjbQ-like"/>
    <property type="match status" value="1"/>
</dbReference>
<dbReference type="PANTHER" id="PTHR30615:SF8">
    <property type="entry name" value="UPF0047 PROTEIN C4A8.02C"/>
    <property type="match status" value="1"/>
</dbReference>
<keyword evidence="3" id="KW-1185">Reference proteome</keyword>
<evidence type="ECO:0000313" key="2">
    <source>
        <dbReference type="EMBL" id="ELY69741.1"/>
    </source>
</evidence>
<organism evidence="2 3">
    <name type="scientific">Natrinema versiforme JCM 10478</name>
    <dbReference type="NCBI Taxonomy" id="1227496"/>
    <lineage>
        <taxon>Archaea</taxon>
        <taxon>Methanobacteriati</taxon>
        <taxon>Methanobacteriota</taxon>
        <taxon>Stenosarchaea group</taxon>
        <taxon>Halobacteria</taxon>
        <taxon>Halobacteriales</taxon>
        <taxon>Natrialbaceae</taxon>
        <taxon>Natrinema</taxon>
    </lineage>
</organism>
<sequence>MGFSVETESRLTTVDVTDRIAAAVPDDCESGTCTAFVEHTTAGLVVQEDEPRIRGDLESFLRDLVPDEGHAHDQLDGNADSHLRASLIGPDVTIPVENGELALGTWQSVLLVECDGPRTRTVSTTIVGD</sequence>
<evidence type="ECO:0000313" key="3">
    <source>
        <dbReference type="Proteomes" id="UP000011632"/>
    </source>
</evidence>
<evidence type="ECO:0008006" key="4">
    <source>
        <dbReference type="Google" id="ProtNLM"/>
    </source>
</evidence>
<name>L9Y7W0_9EURY</name>
<dbReference type="PANTHER" id="PTHR30615">
    <property type="entry name" value="UNCHARACTERIZED PROTEIN YJBQ-RELATED"/>
    <property type="match status" value="1"/>
</dbReference>
<dbReference type="PATRIC" id="fig|1227496.3.peg.837"/>
<evidence type="ECO:0000256" key="1">
    <source>
        <dbReference type="ARBA" id="ARBA00005534"/>
    </source>
</evidence>
<reference evidence="2 3" key="1">
    <citation type="journal article" date="2014" name="PLoS Genet.">
        <title>Phylogenetically driven sequencing of extremely halophilic archaea reveals strategies for static and dynamic osmo-response.</title>
        <authorList>
            <person name="Becker E.A."/>
            <person name="Seitzer P.M."/>
            <person name="Tritt A."/>
            <person name="Larsen D."/>
            <person name="Krusor M."/>
            <person name="Yao A.I."/>
            <person name="Wu D."/>
            <person name="Madern D."/>
            <person name="Eisen J.A."/>
            <person name="Darling A.E."/>
            <person name="Facciotti M.T."/>
        </authorList>
    </citation>
    <scope>NUCLEOTIDE SEQUENCE [LARGE SCALE GENOMIC DNA]</scope>
    <source>
        <strain evidence="2 3">JCM 10478</strain>
    </source>
</reference>
<dbReference type="OrthoDB" id="6663at2157"/>
<dbReference type="Gene3D" id="2.60.120.460">
    <property type="entry name" value="YjbQ-like"/>
    <property type="match status" value="1"/>
</dbReference>
<dbReference type="PIRSF" id="PIRSF004681">
    <property type="entry name" value="UCP004681"/>
    <property type="match status" value="1"/>
</dbReference>
<dbReference type="Proteomes" id="UP000011632">
    <property type="component" value="Unassembled WGS sequence"/>
</dbReference>
<protein>
    <recommendedName>
        <fullName evidence="4">Secondary thiamine-phosphate synthase enzyme</fullName>
    </recommendedName>
</protein>
<proteinExistence type="inferred from homology"/>
<dbReference type="NCBIfam" id="TIGR00149">
    <property type="entry name" value="TIGR00149_YjbQ"/>
    <property type="match status" value="1"/>
</dbReference>
<gene>
    <name evidence="2" type="ORF">C489_04182</name>
</gene>
<dbReference type="InterPro" id="IPR035917">
    <property type="entry name" value="YjbQ-like_sf"/>
</dbReference>
<dbReference type="EMBL" id="AOID01000014">
    <property type="protein sequence ID" value="ELY69741.1"/>
    <property type="molecule type" value="Genomic_DNA"/>
</dbReference>
<dbReference type="RefSeq" id="WP_006429884.1">
    <property type="nucleotide sequence ID" value="NZ_AOID01000014.1"/>
</dbReference>
<accession>L9Y7W0</accession>